<evidence type="ECO:0000313" key="4">
    <source>
        <dbReference type="EMBL" id="REC69830.1"/>
    </source>
</evidence>
<dbReference type="GO" id="GO:0003677">
    <property type="term" value="F:DNA binding"/>
    <property type="evidence" value="ECO:0007669"/>
    <property type="project" value="InterPro"/>
</dbReference>
<dbReference type="FunFam" id="2.40.50.140:FF:000051">
    <property type="entry name" value="RNA-binding transcriptional accessory protein"/>
    <property type="match status" value="1"/>
</dbReference>
<gene>
    <name evidence="4" type="ORF">DRF58_11675</name>
</gene>
<dbReference type="OrthoDB" id="9804714at2"/>
<dbReference type="InterPro" id="IPR012340">
    <property type="entry name" value="NA-bd_OB-fold"/>
</dbReference>
<dbReference type="SUPFAM" id="SSF47781">
    <property type="entry name" value="RuvA domain 2-like"/>
    <property type="match status" value="2"/>
</dbReference>
<dbReference type="EMBL" id="QNUG01000024">
    <property type="protein sequence ID" value="REC69830.1"/>
    <property type="molecule type" value="Genomic_DNA"/>
</dbReference>
<dbReference type="InterPro" id="IPR003029">
    <property type="entry name" value="S1_domain"/>
</dbReference>
<dbReference type="InterPro" id="IPR003583">
    <property type="entry name" value="Hlx-hairpin-Hlx_DNA-bd_motif"/>
</dbReference>
<dbReference type="GO" id="GO:0003735">
    <property type="term" value="F:structural constituent of ribosome"/>
    <property type="evidence" value="ECO:0007669"/>
    <property type="project" value="TreeGrafter"/>
</dbReference>
<dbReference type="SUPFAM" id="SSF158832">
    <property type="entry name" value="Tex N-terminal region-like"/>
    <property type="match status" value="1"/>
</dbReference>
<sequence>MTTSAYIQQQLNLPTKSIDATLQLLSEDCTIPFIARYRKDKTGNLDEVAIENIAKLNKLFLEIIKRKDSILRSIEEQHALTPELKQKIEQSFDLQELEDFYLPYKKRKKTKADSAREKGLEPLAKIIMSQRNDDIDFLASKYVNNDVANEDEALQGARDIIAEWVNENLYVRKNLRRLFQRKAIISSKVVKAKKDEEAAQKFSQYFEWQEVLNRIPSHRLLAMLRAENEGFVKASVDVDKDEALDLIDKAIIKSNNASAKQIELAITDSYKRLLEPALSNEALQEAKEKADQKAIEVFSDNLQQLLLASPLGEKRILAIDPGYRTGCKVVCLDEKGDLLHNENIYPHAPQNESGMAMKKIRSMVNAYNIEAISIGNGTASRETEFFIKKIAFDKPIQVFVVSEAGASVYSASKIARDEFPSYDVTVRGAVSIGRRLADPLAELVKIDAKSIGVGQYQHDVDQTKLKEELDNTVIRSVNSVGINLNTASKSLLSYVSGIGEKMAENIVAYRSENGAFSERKDLKKVPRLGEKAYQQAAAFVRIKNAKNPLDNSAVHPEAYKLVEKMAKDLELKTEDLISNKEKIALVNPEKYVTNDIGILGIKDILKELEKPGLDPRKAAKVFEFDPNVKSIKDVKIGMVLPGIVNNITAFGCFVDLGIKESGLVHISQLKDGFVSDVNEVVKLHQHVQIKVTEVDEARKRIQLTMVF</sequence>
<dbReference type="InterPro" id="IPR041692">
    <property type="entry name" value="HHH_9"/>
</dbReference>
<dbReference type="InterPro" id="IPR023323">
    <property type="entry name" value="Tex-like_dom_sf"/>
</dbReference>
<dbReference type="InterPro" id="IPR006641">
    <property type="entry name" value="YqgF/RNaseH-like_dom"/>
</dbReference>
<dbReference type="SUPFAM" id="SSF53098">
    <property type="entry name" value="Ribonuclease H-like"/>
    <property type="match status" value="1"/>
</dbReference>
<dbReference type="InterPro" id="IPR010994">
    <property type="entry name" value="RuvA_2-like"/>
</dbReference>
<dbReference type="Gene3D" id="3.30.420.140">
    <property type="entry name" value="YqgF/RNase H-like domain"/>
    <property type="match status" value="1"/>
</dbReference>
<dbReference type="InterPro" id="IPR055179">
    <property type="entry name" value="Tex-like_central_region"/>
</dbReference>
<evidence type="ECO:0000256" key="1">
    <source>
        <dbReference type="ARBA" id="ARBA00022763"/>
    </source>
</evidence>
<organism evidence="4 5">
    <name type="scientific">Epilithonimonas hispanica</name>
    <dbReference type="NCBI Taxonomy" id="358687"/>
    <lineage>
        <taxon>Bacteria</taxon>
        <taxon>Pseudomonadati</taxon>
        <taxon>Bacteroidota</taxon>
        <taxon>Flavobacteriia</taxon>
        <taxon>Flavobacteriales</taxon>
        <taxon>Weeksellaceae</taxon>
        <taxon>Chryseobacterium group</taxon>
        <taxon>Epilithonimonas</taxon>
    </lineage>
</organism>
<dbReference type="Gene3D" id="1.10.10.650">
    <property type="entry name" value="RuvA domain 2-like"/>
    <property type="match status" value="1"/>
</dbReference>
<dbReference type="GO" id="GO:0006412">
    <property type="term" value="P:translation"/>
    <property type="evidence" value="ECO:0007669"/>
    <property type="project" value="TreeGrafter"/>
</dbReference>
<dbReference type="PANTHER" id="PTHR10724">
    <property type="entry name" value="30S RIBOSOMAL PROTEIN S1"/>
    <property type="match status" value="1"/>
</dbReference>
<dbReference type="FunFam" id="1.10.10.650:FF:000001">
    <property type="entry name" value="S1 RNA-binding domain 1"/>
    <property type="match status" value="1"/>
</dbReference>
<dbReference type="SUPFAM" id="SSF50249">
    <property type="entry name" value="Nucleic acid-binding proteins"/>
    <property type="match status" value="1"/>
</dbReference>
<comment type="caution">
    <text evidence="4">The sequence shown here is derived from an EMBL/GenBank/DDBJ whole genome shotgun (WGS) entry which is preliminary data.</text>
</comment>
<dbReference type="PANTHER" id="PTHR10724:SF10">
    <property type="entry name" value="S1 RNA-BINDING DOMAIN-CONTAINING PROTEIN 1"/>
    <property type="match status" value="1"/>
</dbReference>
<dbReference type="InterPro" id="IPR050437">
    <property type="entry name" value="Ribos_protein_bS1-like"/>
</dbReference>
<evidence type="ECO:0000313" key="5">
    <source>
        <dbReference type="Proteomes" id="UP000256326"/>
    </source>
</evidence>
<accession>A0A3D9CVM5</accession>
<reference evidence="4 5" key="1">
    <citation type="journal article" date="2006" name="Int. J. Syst. Evol. Microbiol.">
        <title>Chryseobacterium hispanicum sp. nov., isolated from the drinking water distribution system of Sevilla, Spain.</title>
        <authorList>
            <person name="Gallego V."/>
            <person name="Garcia M.T."/>
            <person name="Ventosa A."/>
        </authorList>
    </citation>
    <scope>NUCLEOTIDE SEQUENCE [LARGE SCALE GENOMIC DNA]</scope>
    <source>
        <strain evidence="4 5">KCTC 22104</strain>
    </source>
</reference>
<dbReference type="Proteomes" id="UP000256326">
    <property type="component" value="Unassembled WGS sequence"/>
</dbReference>
<dbReference type="InterPro" id="IPR032639">
    <property type="entry name" value="Tex_YqgF"/>
</dbReference>
<keyword evidence="2" id="KW-0234">DNA repair</keyword>
<dbReference type="Pfam" id="PF00575">
    <property type="entry name" value="S1"/>
    <property type="match status" value="1"/>
</dbReference>
<name>A0A3D9CVM5_9FLAO</name>
<keyword evidence="1" id="KW-0227">DNA damage</keyword>
<dbReference type="SMART" id="SM00278">
    <property type="entry name" value="HhH1"/>
    <property type="match status" value="2"/>
</dbReference>
<dbReference type="SMART" id="SM00732">
    <property type="entry name" value="YqgFc"/>
    <property type="match status" value="1"/>
</dbReference>
<dbReference type="FunFam" id="3.30.420.140:FF:000001">
    <property type="entry name" value="RNA-binding transcriptional accessory protein"/>
    <property type="match status" value="1"/>
</dbReference>
<dbReference type="FunFam" id="1.10.150.310:FF:000001">
    <property type="entry name" value="RNA-binding transcriptional accessory protein"/>
    <property type="match status" value="1"/>
</dbReference>
<dbReference type="InterPro" id="IPR044146">
    <property type="entry name" value="S1_Tex"/>
</dbReference>
<dbReference type="GO" id="GO:0006281">
    <property type="term" value="P:DNA repair"/>
    <property type="evidence" value="ECO:0007669"/>
    <property type="project" value="UniProtKB-KW"/>
</dbReference>
<dbReference type="InterPro" id="IPR018974">
    <property type="entry name" value="Tex-like_N"/>
</dbReference>
<dbReference type="RefSeq" id="WP_116035633.1">
    <property type="nucleotide sequence ID" value="NZ_JBHLVV010000017.1"/>
</dbReference>
<dbReference type="Pfam" id="PF16921">
    <property type="entry name" value="Tex_YqgF"/>
    <property type="match status" value="1"/>
</dbReference>
<dbReference type="GO" id="GO:0005737">
    <property type="term" value="C:cytoplasm"/>
    <property type="evidence" value="ECO:0007669"/>
    <property type="project" value="UniProtKB-ARBA"/>
</dbReference>
<dbReference type="AlphaFoldDB" id="A0A3D9CVM5"/>
<keyword evidence="5" id="KW-1185">Reference proteome</keyword>
<dbReference type="InterPro" id="IPR023319">
    <property type="entry name" value="Tex-like_HTH_dom_sf"/>
</dbReference>
<dbReference type="PROSITE" id="PS50126">
    <property type="entry name" value="S1"/>
    <property type="match status" value="1"/>
</dbReference>
<dbReference type="Gene3D" id="1.10.150.310">
    <property type="entry name" value="Tex RuvX-like domain-like"/>
    <property type="match status" value="1"/>
</dbReference>
<proteinExistence type="predicted"/>
<dbReference type="InterPro" id="IPR037027">
    <property type="entry name" value="YqgF/RNaseH-like_dom_sf"/>
</dbReference>
<dbReference type="Pfam" id="PF12836">
    <property type="entry name" value="HHH_3"/>
    <property type="match status" value="1"/>
</dbReference>
<evidence type="ECO:0000256" key="2">
    <source>
        <dbReference type="ARBA" id="ARBA00023204"/>
    </source>
</evidence>
<dbReference type="GO" id="GO:0003729">
    <property type="term" value="F:mRNA binding"/>
    <property type="evidence" value="ECO:0007669"/>
    <property type="project" value="TreeGrafter"/>
</dbReference>
<dbReference type="SMART" id="SM00316">
    <property type="entry name" value="S1"/>
    <property type="match status" value="1"/>
</dbReference>
<dbReference type="InterPro" id="IPR012337">
    <property type="entry name" value="RNaseH-like_sf"/>
</dbReference>
<dbReference type="Pfam" id="PF17674">
    <property type="entry name" value="HHH_9"/>
    <property type="match status" value="1"/>
</dbReference>
<dbReference type="Pfam" id="PF22706">
    <property type="entry name" value="Tex_central_region"/>
    <property type="match status" value="1"/>
</dbReference>
<protein>
    <submittedName>
        <fullName evidence="4">RNA-binding transcriptional accessory protein</fullName>
    </submittedName>
</protein>
<dbReference type="CDD" id="cd05685">
    <property type="entry name" value="S1_Tex"/>
    <property type="match status" value="1"/>
</dbReference>
<dbReference type="Pfam" id="PF09371">
    <property type="entry name" value="Tex_N"/>
    <property type="match status" value="1"/>
</dbReference>
<feature type="domain" description="S1 motif" evidence="3">
    <location>
        <begin position="637"/>
        <end position="706"/>
    </location>
</feature>
<dbReference type="Gene3D" id="2.40.50.140">
    <property type="entry name" value="Nucleic acid-binding proteins"/>
    <property type="match status" value="1"/>
</dbReference>
<dbReference type="Gene3D" id="1.10.3500.10">
    <property type="entry name" value="Tex N-terminal region-like"/>
    <property type="match status" value="1"/>
</dbReference>
<evidence type="ECO:0000259" key="3">
    <source>
        <dbReference type="PROSITE" id="PS50126"/>
    </source>
</evidence>